<keyword evidence="2" id="KW-0677">Repeat</keyword>
<dbReference type="PANTHER" id="PTHR46652:SF7">
    <property type="entry name" value="LEUCINE-RICH REPEAT AND IQ DOMAIN-CONTAINING PROTEIN 1"/>
    <property type="match status" value="1"/>
</dbReference>
<dbReference type="InterPro" id="IPR001611">
    <property type="entry name" value="Leu-rich_rpt"/>
</dbReference>
<feature type="region of interest" description="Disordered" evidence="4">
    <location>
        <begin position="30"/>
        <end position="76"/>
    </location>
</feature>
<reference evidence="5" key="1">
    <citation type="journal article" date="2023" name="DNA Res.">
        <title>Chromosome-level genome assembly of Phrynocephalus forsythii using third-generation DNA sequencing and Hi-C analysis.</title>
        <authorList>
            <person name="Qi Y."/>
            <person name="Zhao W."/>
            <person name="Zhao Y."/>
            <person name="Niu C."/>
            <person name="Cao S."/>
            <person name="Zhang Y."/>
        </authorList>
    </citation>
    <scope>NUCLEOTIDE SEQUENCE</scope>
    <source>
        <tissue evidence="5">Muscle</tissue>
    </source>
</reference>
<keyword evidence="6" id="KW-1185">Reference proteome</keyword>
<feature type="compositionally biased region" description="Basic and acidic residues" evidence="4">
    <location>
        <begin position="345"/>
        <end position="390"/>
    </location>
</feature>
<evidence type="ECO:0000313" key="5">
    <source>
        <dbReference type="EMBL" id="KAJ7329879.1"/>
    </source>
</evidence>
<dbReference type="InterPro" id="IPR050836">
    <property type="entry name" value="SDS22/Internalin_LRR"/>
</dbReference>
<dbReference type="PANTHER" id="PTHR46652">
    <property type="entry name" value="LEUCINE-RICH REPEAT AND IQ DOMAIN-CONTAINING PROTEIN 1-RELATED"/>
    <property type="match status" value="1"/>
</dbReference>
<evidence type="ECO:0000256" key="3">
    <source>
        <dbReference type="SAM" id="Coils"/>
    </source>
</evidence>
<name>A0A9Q0XX19_9SAUR</name>
<feature type="region of interest" description="Disordered" evidence="4">
    <location>
        <begin position="1285"/>
        <end position="1356"/>
    </location>
</feature>
<comment type="caution">
    <text evidence="5">The sequence shown here is derived from an EMBL/GenBank/DDBJ whole genome shotgun (WGS) entry which is preliminary data.</text>
</comment>
<gene>
    <name evidence="5" type="ORF">JRQ81_016053</name>
</gene>
<feature type="region of interest" description="Disordered" evidence="4">
    <location>
        <begin position="116"/>
        <end position="137"/>
    </location>
</feature>
<dbReference type="InterPro" id="IPR025875">
    <property type="entry name" value="Leu-rich_rpt_4"/>
</dbReference>
<dbReference type="PROSITE" id="PS51450">
    <property type="entry name" value="LRR"/>
    <property type="match status" value="3"/>
</dbReference>
<dbReference type="OrthoDB" id="266138at2759"/>
<dbReference type="Proteomes" id="UP001142489">
    <property type="component" value="Unassembled WGS sequence"/>
</dbReference>
<protein>
    <recommendedName>
        <fullName evidence="7">Leucine-rich repeat and IQ domain-containing protein 1</fullName>
    </recommendedName>
</protein>
<feature type="compositionally biased region" description="Polar residues" evidence="4">
    <location>
        <begin position="1286"/>
        <end position="1295"/>
    </location>
</feature>
<dbReference type="CDD" id="cd23767">
    <property type="entry name" value="IQCD"/>
    <property type="match status" value="1"/>
</dbReference>
<feature type="region of interest" description="Disordered" evidence="4">
    <location>
        <begin position="345"/>
        <end position="411"/>
    </location>
</feature>
<evidence type="ECO:0000256" key="4">
    <source>
        <dbReference type="SAM" id="MobiDB-lite"/>
    </source>
</evidence>
<feature type="compositionally biased region" description="Basic and acidic residues" evidence="4">
    <location>
        <begin position="267"/>
        <end position="287"/>
    </location>
</feature>
<keyword evidence="1" id="KW-0433">Leucine-rich repeat</keyword>
<feature type="compositionally biased region" description="Basic and acidic residues" evidence="4">
    <location>
        <begin position="1296"/>
        <end position="1338"/>
    </location>
</feature>
<dbReference type="Gene3D" id="3.80.10.10">
    <property type="entry name" value="Ribonuclease Inhibitor"/>
    <property type="match status" value="2"/>
</dbReference>
<keyword evidence="3" id="KW-0175">Coiled coil</keyword>
<proteinExistence type="predicted"/>
<evidence type="ECO:0000313" key="6">
    <source>
        <dbReference type="Proteomes" id="UP001142489"/>
    </source>
</evidence>
<feature type="compositionally biased region" description="Polar residues" evidence="4">
    <location>
        <begin position="61"/>
        <end position="70"/>
    </location>
</feature>
<feature type="compositionally biased region" description="Polar residues" evidence="4">
    <location>
        <begin position="392"/>
        <end position="408"/>
    </location>
</feature>
<dbReference type="SMART" id="SM00365">
    <property type="entry name" value="LRR_SD22"/>
    <property type="match status" value="6"/>
</dbReference>
<feature type="coiled-coil region" evidence="3">
    <location>
        <begin position="443"/>
        <end position="506"/>
    </location>
</feature>
<feature type="compositionally biased region" description="Basic residues" evidence="4">
    <location>
        <begin position="1347"/>
        <end position="1356"/>
    </location>
</feature>
<evidence type="ECO:0000256" key="1">
    <source>
        <dbReference type="ARBA" id="ARBA00022614"/>
    </source>
</evidence>
<dbReference type="InterPro" id="IPR032675">
    <property type="entry name" value="LRR_dom_sf"/>
</dbReference>
<feature type="region of interest" description="Disordered" evidence="4">
    <location>
        <begin position="255"/>
        <end position="287"/>
    </location>
</feature>
<evidence type="ECO:0008006" key="7">
    <source>
        <dbReference type="Google" id="ProtNLM"/>
    </source>
</evidence>
<dbReference type="PROSITE" id="PS50096">
    <property type="entry name" value="IQ"/>
    <property type="match status" value="1"/>
</dbReference>
<organism evidence="5 6">
    <name type="scientific">Phrynocephalus forsythii</name>
    <dbReference type="NCBI Taxonomy" id="171643"/>
    <lineage>
        <taxon>Eukaryota</taxon>
        <taxon>Metazoa</taxon>
        <taxon>Chordata</taxon>
        <taxon>Craniata</taxon>
        <taxon>Vertebrata</taxon>
        <taxon>Euteleostomi</taxon>
        <taxon>Lepidosauria</taxon>
        <taxon>Squamata</taxon>
        <taxon>Bifurcata</taxon>
        <taxon>Unidentata</taxon>
        <taxon>Episquamata</taxon>
        <taxon>Toxicofera</taxon>
        <taxon>Iguania</taxon>
        <taxon>Acrodonta</taxon>
        <taxon>Agamidae</taxon>
        <taxon>Agaminae</taxon>
        <taxon>Phrynocephalus</taxon>
    </lineage>
</organism>
<dbReference type="SUPFAM" id="SSF52058">
    <property type="entry name" value="L domain-like"/>
    <property type="match status" value="1"/>
</dbReference>
<feature type="compositionally biased region" description="Basic and acidic residues" evidence="4">
    <location>
        <begin position="51"/>
        <end position="60"/>
    </location>
</feature>
<evidence type="ECO:0000256" key="2">
    <source>
        <dbReference type="ARBA" id="ARBA00022737"/>
    </source>
</evidence>
<sequence length="1356" mass="157819">MMLVPFCEDDIYTVVPKNAAEDLAVLASEYDEDPEELKRRVLSEIEEEERISEAPDKTTEPKSSGSTLSSEPFVGDDEDMAITFTFQEVEEKCKQEYELWVEKQKDLEQETVKNLKAQREMQEKKRKEEEKKREQRQEELEAERKKLEKLNEQHQAKMAVELLIEEEAWKEQLRQHKEYINNLHIQIEEEKRVLEEKQAIEKQRLAERQNRAAVKIQATFKAFIVYKRYAPMIKQWRAELDRKRELQEAMEREMKEKQERLRKRALEKKEQEEKERRHLEEKKREEHEEKMMRREVYEKKKELMRLHREQLKLGELSQEGKGKIKLDTVEKMEFRSIAKEIHMSRKEEIKNTEENETKETEQKVDWEHKAEDTEKADKGKAMPRVEEHKKVNSASTQRGMDSQSTSQMLDKGCKEKEIKNVEEQEGELNIEKEGIHQKMDGDHRDEDTEKRKKEKAMEKLEEEKEVNLPTTQKIVYCQNSGQMFGERDKEKEIKKVEEQEDQSKEKVTTITFQDLPGCSLSTLSQCSKLQFLSLRRCKLLALEGLSNCKDLKHIDVEENNIQVINCDNLENLYNLILNKNAISSLHGLYGCSNLQNLELSYNKITRIGGLGSLKNLQRLVIDHNQLISTKGLSDVPTLVYLDCSFNYLTHVEGIENCGLLQILKLHGNNLNEFPRLDNHVLLRELYLEDNSISTLEELSLYWLPLLRILFLSQNSLIQLTPLFSCISLEKLDISNNCLSDLKKVIHWLYGCNGLRELSVHGNPLLQDKNWRDTLLKGLPSLKILSDENVISETEFPREETENRMIPGSFASFCQTQIQEIHLISKKVAMRLIDGFSEEDVQHQCQYFKELMTLSIEHRYAHEYGMLNTTKSEEPKEQMNHLNQEVINITEKNNSFITGVKENKQDLLNTPERSITSDHAQAISVNSFMAVPTMGQKQECQQKKKMTQFILDFPGKSKENNALFSPKESKLSEQILASNEGNSFQHFDSSQNCFFKSSDAFPVFLSLAHWKGFRLRKKLASALAAVKSDEVEDDCIEVDVDDFIFDEAVIEKEWPALESTHFLSQTLLSSDQKNNETARCEDKSHNLICFPRKTHQVEGKSKSLSLESIQTNHRSDKNISSQFSTLRPLKKSVSRMEKEEKISEEWGFNDISTAQLMLRRAHKMKAKKSSSRMIDPAVRLALFKNNENKHPPVKPPKKAPAPKTGCFEGKEEEYHRSDKTAEKLARSKERTYQWLHTQVWDYEEASPQNEKCKHFLPEIDPEVLRGGRVQLVTSPVRREDTDLELVSMTSASTLTQNREKNNQPQRHSAESSRKDTPAPERSHLGLSHKERISFRDHPVRLSSGWGSGKKKAKPLKQ</sequence>
<accession>A0A9Q0XX19</accession>
<dbReference type="EMBL" id="JAPFRF010000006">
    <property type="protein sequence ID" value="KAJ7329879.1"/>
    <property type="molecule type" value="Genomic_DNA"/>
</dbReference>
<dbReference type="Pfam" id="PF12799">
    <property type="entry name" value="LRR_4"/>
    <property type="match status" value="1"/>
</dbReference>
<dbReference type="FunFam" id="3.80.10.10:FF:001142">
    <property type="entry name" value="Leucine-rich repeats and IQ motif containing 1"/>
    <property type="match status" value="1"/>
</dbReference>